<keyword evidence="3" id="KW-1185">Reference proteome</keyword>
<proteinExistence type="predicted"/>
<feature type="compositionally biased region" description="Polar residues" evidence="1">
    <location>
        <begin position="156"/>
        <end position="165"/>
    </location>
</feature>
<reference evidence="2 3" key="1">
    <citation type="journal article" date="2019" name="Commun. Biol.">
        <title>The bagworm genome reveals a unique fibroin gene that provides high tensile strength.</title>
        <authorList>
            <person name="Kono N."/>
            <person name="Nakamura H."/>
            <person name="Ohtoshi R."/>
            <person name="Tomita M."/>
            <person name="Numata K."/>
            <person name="Arakawa K."/>
        </authorList>
    </citation>
    <scope>NUCLEOTIDE SEQUENCE [LARGE SCALE GENOMIC DNA]</scope>
</reference>
<feature type="region of interest" description="Disordered" evidence="1">
    <location>
        <begin position="144"/>
        <end position="165"/>
    </location>
</feature>
<evidence type="ECO:0000313" key="2">
    <source>
        <dbReference type="EMBL" id="GBP13009.1"/>
    </source>
</evidence>
<sequence>MNINFMLGTVRNIELATSRPYGEAISDKDSIKAERDGHVEPKTMWPREHTGYYGERDVIADLFDYYIPKPFLTKRFVSQIGDGLYGSCIHTYTYGWIQGGDGVYIENLNVRMVITDTAIHFWVLRKTSGLPYNDFCKSCHNEEEKETDTGAGGPSCQVSAGRSLQ</sequence>
<organism evidence="2 3">
    <name type="scientific">Eumeta variegata</name>
    <name type="common">Bagworm moth</name>
    <name type="synonym">Eumeta japonica</name>
    <dbReference type="NCBI Taxonomy" id="151549"/>
    <lineage>
        <taxon>Eukaryota</taxon>
        <taxon>Metazoa</taxon>
        <taxon>Ecdysozoa</taxon>
        <taxon>Arthropoda</taxon>
        <taxon>Hexapoda</taxon>
        <taxon>Insecta</taxon>
        <taxon>Pterygota</taxon>
        <taxon>Neoptera</taxon>
        <taxon>Endopterygota</taxon>
        <taxon>Lepidoptera</taxon>
        <taxon>Glossata</taxon>
        <taxon>Ditrysia</taxon>
        <taxon>Tineoidea</taxon>
        <taxon>Psychidae</taxon>
        <taxon>Oiketicinae</taxon>
        <taxon>Eumeta</taxon>
    </lineage>
</organism>
<evidence type="ECO:0000313" key="3">
    <source>
        <dbReference type="Proteomes" id="UP000299102"/>
    </source>
</evidence>
<protein>
    <submittedName>
        <fullName evidence="2">Uncharacterized protein</fullName>
    </submittedName>
</protein>
<comment type="caution">
    <text evidence="2">The sequence shown here is derived from an EMBL/GenBank/DDBJ whole genome shotgun (WGS) entry which is preliminary data.</text>
</comment>
<dbReference type="EMBL" id="BGZK01005204">
    <property type="protein sequence ID" value="GBP13009.1"/>
    <property type="molecule type" value="Genomic_DNA"/>
</dbReference>
<dbReference type="Proteomes" id="UP000299102">
    <property type="component" value="Unassembled WGS sequence"/>
</dbReference>
<dbReference type="AlphaFoldDB" id="A0A4C1TER6"/>
<gene>
    <name evidence="2" type="ORF">EVAR_72247_1</name>
</gene>
<accession>A0A4C1TER6</accession>
<evidence type="ECO:0000256" key="1">
    <source>
        <dbReference type="SAM" id="MobiDB-lite"/>
    </source>
</evidence>
<name>A0A4C1TER6_EUMVA</name>